<dbReference type="NCBIfam" id="NF040877">
    <property type="entry name" value="SE1832_fam"/>
    <property type="match status" value="1"/>
</dbReference>
<dbReference type="InterPro" id="IPR048062">
    <property type="entry name" value="SE1832-like"/>
</dbReference>
<dbReference type="EMBL" id="DXHR01000035">
    <property type="protein sequence ID" value="HIW13645.1"/>
    <property type="molecule type" value="Genomic_DNA"/>
</dbReference>
<proteinExistence type="predicted"/>
<comment type="caution">
    <text evidence="2">The sequence shown here is derived from an EMBL/GenBank/DDBJ whole genome shotgun (WGS) entry which is preliminary data.</text>
</comment>
<evidence type="ECO:0000256" key="1">
    <source>
        <dbReference type="SAM" id="Coils"/>
    </source>
</evidence>
<protein>
    <recommendedName>
        <fullName evidence="4">DNA repair/chromosome segregation ATPase</fullName>
    </recommendedName>
</protein>
<dbReference type="Proteomes" id="UP000823989">
    <property type="component" value="Unassembled WGS sequence"/>
</dbReference>
<dbReference type="AlphaFoldDB" id="A0A9D1QHZ0"/>
<sequence length="56" mass="6626">MDLDYRLLELKNEYIRIQGDLEKLESTGNNTSKMEERLEKIEQEIADTKAAIRNQK</sequence>
<reference evidence="2" key="2">
    <citation type="submission" date="2021-04" db="EMBL/GenBank/DDBJ databases">
        <authorList>
            <person name="Gilroy R."/>
        </authorList>
    </citation>
    <scope>NUCLEOTIDE SEQUENCE</scope>
    <source>
        <strain evidence="2">ChiHjej13B12-752</strain>
    </source>
</reference>
<evidence type="ECO:0008006" key="4">
    <source>
        <dbReference type="Google" id="ProtNLM"/>
    </source>
</evidence>
<evidence type="ECO:0000313" key="3">
    <source>
        <dbReference type="Proteomes" id="UP000823989"/>
    </source>
</evidence>
<organism evidence="2 3">
    <name type="scientific">Candidatus Salinicoccus stercoripullorum</name>
    <dbReference type="NCBI Taxonomy" id="2838756"/>
    <lineage>
        <taxon>Bacteria</taxon>
        <taxon>Bacillati</taxon>
        <taxon>Bacillota</taxon>
        <taxon>Bacilli</taxon>
        <taxon>Bacillales</taxon>
        <taxon>Staphylococcaceae</taxon>
        <taxon>Salinicoccus</taxon>
    </lineage>
</organism>
<name>A0A9D1QHZ0_9STAP</name>
<gene>
    <name evidence="2" type="ORF">H9891_10890</name>
</gene>
<keyword evidence="1" id="KW-0175">Coiled coil</keyword>
<accession>A0A9D1QHZ0</accession>
<reference evidence="2" key="1">
    <citation type="journal article" date="2021" name="PeerJ">
        <title>Extensive microbial diversity within the chicken gut microbiome revealed by metagenomics and culture.</title>
        <authorList>
            <person name="Gilroy R."/>
            <person name="Ravi A."/>
            <person name="Getino M."/>
            <person name="Pursley I."/>
            <person name="Horton D.L."/>
            <person name="Alikhan N.F."/>
            <person name="Baker D."/>
            <person name="Gharbi K."/>
            <person name="Hall N."/>
            <person name="Watson M."/>
            <person name="Adriaenssens E.M."/>
            <person name="Foster-Nyarko E."/>
            <person name="Jarju S."/>
            <person name="Secka A."/>
            <person name="Antonio M."/>
            <person name="Oren A."/>
            <person name="Chaudhuri R.R."/>
            <person name="La Ragione R."/>
            <person name="Hildebrand F."/>
            <person name="Pallen M.J."/>
        </authorList>
    </citation>
    <scope>NUCLEOTIDE SEQUENCE</scope>
    <source>
        <strain evidence="2">ChiHjej13B12-752</strain>
    </source>
</reference>
<feature type="coiled-coil region" evidence="1">
    <location>
        <begin position="7"/>
        <end position="51"/>
    </location>
</feature>
<evidence type="ECO:0000313" key="2">
    <source>
        <dbReference type="EMBL" id="HIW13645.1"/>
    </source>
</evidence>